<sequence>MNKCRCIVGFILFLLLLHNPTYGSKIYKTQEEILDIHVGYEESIVIGDTKSSYFQTSILGALFKFFPEIIESLFKFIGDLIIGIFDVLTTVLKAIFDGLSWIFDQVLNLFDVVVKFFFGLVSEKSAVRSVLDAPDGTYSHSFVNNENLSDELANEISSKLRPSFGVFASIPTGADDYHKIFPNTTPSPGAINEIKKVRMQINNLQSLYGDGVESTVSGRSALDFANYLSSAKSDYVTIIGHNDDGDFAFLTPPSIGLTKMAAMCVTANKKCIFLSCESSSYIGDNITDTISINPSISYDDAFKVVDAVIKSSSYSSSFSLAEIETVVQKTLTIAKYKPVVQFVVVSSSSISGLAGIVILIEDEKAPNKEN</sequence>
<name>A0ABQ6E215_9GAMM</name>
<protein>
    <submittedName>
        <fullName evidence="1">Uncharacterized protein</fullName>
    </submittedName>
</protein>
<gene>
    <name evidence="1" type="ORF">GCM10007916_21190</name>
</gene>
<keyword evidence="2" id="KW-1185">Reference proteome</keyword>
<evidence type="ECO:0000313" key="2">
    <source>
        <dbReference type="Proteomes" id="UP001157353"/>
    </source>
</evidence>
<evidence type="ECO:0000313" key="1">
    <source>
        <dbReference type="EMBL" id="GLS91051.1"/>
    </source>
</evidence>
<accession>A0ABQ6E215</accession>
<proteinExistence type="predicted"/>
<reference evidence="2" key="1">
    <citation type="journal article" date="2019" name="Int. J. Syst. Evol. Microbiol.">
        <title>The Global Catalogue of Microorganisms (GCM) 10K type strain sequencing project: providing services to taxonomists for standard genome sequencing and annotation.</title>
        <authorList>
            <consortium name="The Broad Institute Genomics Platform"/>
            <consortium name="The Broad Institute Genome Sequencing Center for Infectious Disease"/>
            <person name="Wu L."/>
            <person name="Ma J."/>
        </authorList>
    </citation>
    <scope>NUCLEOTIDE SEQUENCE [LARGE SCALE GENOMIC DNA]</scope>
    <source>
        <strain evidence="2">NBRC 103166</strain>
    </source>
</reference>
<comment type="caution">
    <text evidence="1">The sequence shown here is derived from an EMBL/GenBank/DDBJ whole genome shotgun (WGS) entry which is preliminary data.</text>
</comment>
<organism evidence="1 2">
    <name type="scientific">Psychromonas marina</name>
    <dbReference type="NCBI Taxonomy" id="88364"/>
    <lineage>
        <taxon>Bacteria</taxon>
        <taxon>Pseudomonadati</taxon>
        <taxon>Pseudomonadota</taxon>
        <taxon>Gammaproteobacteria</taxon>
        <taxon>Alteromonadales</taxon>
        <taxon>Psychromonadaceae</taxon>
        <taxon>Psychromonas</taxon>
    </lineage>
</organism>
<dbReference type="Proteomes" id="UP001157353">
    <property type="component" value="Unassembled WGS sequence"/>
</dbReference>
<dbReference type="EMBL" id="BSPQ01000009">
    <property type="protein sequence ID" value="GLS91051.1"/>
    <property type="molecule type" value="Genomic_DNA"/>
</dbReference>